<comment type="caution">
    <text evidence="2">The sequence shown here is derived from an EMBL/GenBank/DDBJ whole genome shotgun (WGS) entry which is preliminary data.</text>
</comment>
<evidence type="ECO:0000256" key="1">
    <source>
        <dbReference type="SAM" id="MobiDB-lite"/>
    </source>
</evidence>
<protein>
    <submittedName>
        <fullName evidence="2">Uncharacterized protein</fullName>
    </submittedName>
</protein>
<feature type="region of interest" description="Disordered" evidence="1">
    <location>
        <begin position="39"/>
        <end position="63"/>
    </location>
</feature>
<proteinExistence type="predicted"/>
<reference evidence="3" key="1">
    <citation type="submission" date="2016-06" db="EMBL/GenBank/DDBJ databases">
        <title>Parallel loss of symbiosis genes in relatives of nitrogen-fixing non-legume Parasponia.</title>
        <authorList>
            <person name="Van Velzen R."/>
            <person name="Holmer R."/>
            <person name="Bu F."/>
            <person name="Rutten L."/>
            <person name="Van Zeijl A."/>
            <person name="Liu W."/>
            <person name="Santuari L."/>
            <person name="Cao Q."/>
            <person name="Sharma T."/>
            <person name="Shen D."/>
            <person name="Roswanjaya Y."/>
            <person name="Wardhani T."/>
            <person name="Kalhor M.S."/>
            <person name="Jansen J."/>
            <person name="Van den Hoogen J."/>
            <person name="Gungor B."/>
            <person name="Hartog M."/>
            <person name="Hontelez J."/>
            <person name="Verver J."/>
            <person name="Yang W.-C."/>
            <person name="Schijlen E."/>
            <person name="Repin R."/>
            <person name="Schilthuizen M."/>
            <person name="Schranz E."/>
            <person name="Heidstra R."/>
            <person name="Miyata K."/>
            <person name="Fedorova E."/>
            <person name="Kohlen W."/>
            <person name="Bisseling T."/>
            <person name="Smit S."/>
            <person name="Geurts R."/>
        </authorList>
    </citation>
    <scope>NUCLEOTIDE SEQUENCE [LARGE SCALE GENOMIC DNA]</scope>
    <source>
        <strain evidence="3">cv. WU1-14</strain>
    </source>
</reference>
<dbReference type="STRING" id="3476.A0A2P5DQE6"/>
<dbReference type="AlphaFoldDB" id="A0A2P5DQE6"/>
<evidence type="ECO:0000313" key="3">
    <source>
        <dbReference type="Proteomes" id="UP000237105"/>
    </source>
</evidence>
<dbReference type="EMBL" id="JXTB01000023">
    <property type="protein sequence ID" value="PON75522.1"/>
    <property type="molecule type" value="Genomic_DNA"/>
</dbReference>
<feature type="non-terminal residue" evidence="2">
    <location>
        <position position="1"/>
    </location>
</feature>
<dbReference type="OrthoDB" id="346907at2759"/>
<gene>
    <name evidence="2" type="ORF">PanWU01x14_041470</name>
</gene>
<organism evidence="2 3">
    <name type="scientific">Parasponia andersonii</name>
    <name type="common">Sponia andersonii</name>
    <dbReference type="NCBI Taxonomy" id="3476"/>
    <lineage>
        <taxon>Eukaryota</taxon>
        <taxon>Viridiplantae</taxon>
        <taxon>Streptophyta</taxon>
        <taxon>Embryophyta</taxon>
        <taxon>Tracheophyta</taxon>
        <taxon>Spermatophyta</taxon>
        <taxon>Magnoliopsida</taxon>
        <taxon>eudicotyledons</taxon>
        <taxon>Gunneridae</taxon>
        <taxon>Pentapetalae</taxon>
        <taxon>rosids</taxon>
        <taxon>fabids</taxon>
        <taxon>Rosales</taxon>
        <taxon>Cannabaceae</taxon>
        <taxon>Parasponia</taxon>
    </lineage>
</organism>
<sequence length="153" mass="17196">YDAGLSLESFLNWLFWLFGQKCFKFAVFGWLAFTPENEASGSSTANKPKLDQGGTDLAPNTEGNLDLSRPSCVSMWALRSCQIISVMDRIAEMPDATEIIFRKALAFGTDGAVEEFENKKYFSREIFRIAPHAFLYRRTSNDAVSKPSIFINS</sequence>
<accession>A0A2P5DQE6</accession>
<keyword evidence="3" id="KW-1185">Reference proteome</keyword>
<evidence type="ECO:0000313" key="2">
    <source>
        <dbReference type="EMBL" id="PON75522.1"/>
    </source>
</evidence>
<dbReference type="Proteomes" id="UP000237105">
    <property type="component" value="Unassembled WGS sequence"/>
</dbReference>
<name>A0A2P5DQE6_PARAD</name>